<evidence type="ECO:0000313" key="8">
    <source>
        <dbReference type="Proteomes" id="UP000316426"/>
    </source>
</evidence>
<dbReference type="GO" id="GO:0015920">
    <property type="term" value="P:lipopolysaccharide transport"/>
    <property type="evidence" value="ECO:0007669"/>
    <property type="project" value="TreeGrafter"/>
</dbReference>
<comment type="subcellular location">
    <subcellularLocation>
        <location evidence="1">Cell membrane</location>
        <topology evidence="1">Multi-pass membrane protein</topology>
    </subcellularLocation>
</comment>
<feature type="transmembrane region" description="Helical" evidence="6">
    <location>
        <begin position="53"/>
        <end position="75"/>
    </location>
</feature>
<feature type="transmembrane region" description="Helical" evidence="6">
    <location>
        <begin position="96"/>
        <end position="114"/>
    </location>
</feature>
<feature type="transmembrane region" description="Helical" evidence="6">
    <location>
        <begin position="367"/>
        <end position="387"/>
    </location>
</feature>
<evidence type="ECO:0000256" key="3">
    <source>
        <dbReference type="ARBA" id="ARBA00022692"/>
    </source>
</evidence>
<feature type="transmembrane region" description="Helical" evidence="6">
    <location>
        <begin position="311"/>
        <end position="329"/>
    </location>
</feature>
<feature type="transmembrane region" description="Helical" evidence="6">
    <location>
        <begin position="336"/>
        <end position="355"/>
    </location>
</feature>
<organism evidence="7 8">
    <name type="scientific">Botrimarina mediterranea</name>
    <dbReference type="NCBI Taxonomy" id="2528022"/>
    <lineage>
        <taxon>Bacteria</taxon>
        <taxon>Pseudomonadati</taxon>
        <taxon>Planctomycetota</taxon>
        <taxon>Planctomycetia</taxon>
        <taxon>Pirellulales</taxon>
        <taxon>Lacipirellulaceae</taxon>
        <taxon>Botrimarina</taxon>
    </lineage>
</organism>
<evidence type="ECO:0000256" key="2">
    <source>
        <dbReference type="ARBA" id="ARBA00022475"/>
    </source>
</evidence>
<dbReference type="PANTHER" id="PTHR33529">
    <property type="entry name" value="SLR0882 PROTEIN-RELATED"/>
    <property type="match status" value="1"/>
</dbReference>
<keyword evidence="3 6" id="KW-0812">Transmembrane</keyword>
<dbReference type="Proteomes" id="UP000316426">
    <property type="component" value="Chromosome"/>
</dbReference>
<dbReference type="GO" id="GO:0043190">
    <property type="term" value="C:ATP-binding cassette (ABC) transporter complex"/>
    <property type="evidence" value="ECO:0007669"/>
    <property type="project" value="TreeGrafter"/>
</dbReference>
<accession>A0A518KB67</accession>
<keyword evidence="8" id="KW-1185">Reference proteome</keyword>
<name>A0A518KB67_9BACT</name>
<dbReference type="KEGG" id="bmei:Spa11_32390"/>
<evidence type="ECO:0000256" key="6">
    <source>
        <dbReference type="SAM" id="Phobius"/>
    </source>
</evidence>
<sequence>MKLLTRYVLLELLQVFLLTLAGLTALIFVGLIGKEAVDKGLGLGPLLRMTPYMLPQAMQFAVPATMLLATTSVYGRLSATNEIIAIKAMGISPWKLALPTMILAAATSLGAVALNDIAVSWGRLGVQRVFVESLEEVIYSQLRLHRSYAEGGLQISVQHVVDRTLVRPTVIVQAQGDNEAWKLESDSAQLSSSPDRKKLIVRFEGIALEGEVKAVIDSTVEREIDLEELFGESSSSRSPSNYALSEIDQEQRIISNRIADIHRRETTEQALAMMTGDFDRLSAESWFPLTNTIAGEEYRYRRLSVEPFRRWANGFSCLAFVMVGVPMAIWRQKGEFLASFFLCFLPILLVYYPLLMVSVDHAKQGDVPPIAVWVGNAVLALWGLWMMRRVVRN</sequence>
<reference evidence="7 8" key="1">
    <citation type="submission" date="2019-02" db="EMBL/GenBank/DDBJ databases">
        <title>Deep-cultivation of Planctomycetes and their phenomic and genomic characterization uncovers novel biology.</title>
        <authorList>
            <person name="Wiegand S."/>
            <person name="Jogler M."/>
            <person name="Boedeker C."/>
            <person name="Pinto D."/>
            <person name="Vollmers J."/>
            <person name="Rivas-Marin E."/>
            <person name="Kohn T."/>
            <person name="Peeters S.H."/>
            <person name="Heuer A."/>
            <person name="Rast P."/>
            <person name="Oberbeckmann S."/>
            <person name="Bunk B."/>
            <person name="Jeske O."/>
            <person name="Meyerdierks A."/>
            <person name="Storesund J.E."/>
            <person name="Kallscheuer N."/>
            <person name="Luecker S."/>
            <person name="Lage O.M."/>
            <person name="Pohl T."/>
            <person name="Merkel B.J."/>
            <person name="Hornburger P."/>
            <person name="Mueller R.-W."/>
            <person name="Bruemmer F."/>
            <person name="Labrenz M."/>
            <person name="Spormann A.M."/>
            <person name="Op den Camp H."/>
            <person name="Overmann J."/>
            <person name="Amann R."/>
            <person name="Jetten M.S.M."/>
            <person name="Mascher T."/>
            <person name="Medema M.H."/>
            <person name="Devos D.P."/>
            <person name="Kaster A.-K."/>
            <person name="Ovreas L."/>
            <person name="Rohde M."/>
            <person name="Galperin M.Y."/>
            <person name="Jogler C."/>
        </authorList>
    </citation>
    <scope>NUCLEOTIDE SEQUENCE [LARGE SCALE GENOMIC DNA]</scope>
    <source>
        <strain evidence="7 8">Spa11</strain>
    </source>
</reference>
<evidence type="ECO:0000256" key="4">
    <source>
        <dbReference type="ARBA" id="ARBA00022989"/>
    </source>
</evidence>
<dbReference type="InterPro" id="IPR005495">
    <property type="entry name" value="LptG/LptF_permease"/>
</dbReference>
<evidence type="ECO:0000313" key="7">
    <source>
        <dbReference type="EMBL" id="QDV75030.1"/>
    </source>
</evidence>
<dbReference type="Pfam" id="PF03739">
    <property type="entry name" value="LptF_LptG"/>
    <property type="match status" value="1"/>
</dbReference>
<dbReference type="PANTHER" id="PTHR33529:SF6">
    <property type="entry name" value="YJGP_YJGQ FAMILY PERMEASE"/>
    <property type="match status" value="1"/>
</dbReference>
<keyword evidence="4 6" id="KW-1133">Transmembrane helix</keyword>
<gene>
    <name evidence="7" type="ORF">Spa11_32390</name>
</gene>
<dbReference type="EMBL" id="CP036349">
    <property type="protein sequence ID" value="QDV75030.1"/>
    <property type="molecule type" value="Genomic_DNA"/>
</dbReference>
<evidence type="ECO:0000256" key="5">
    <source>
        <dbReference type="ARBA" id="ARBA00023136"/>
    </source>
</evidence>
<feature type="transmembrane region" description="Helical" evidence="6">
    <location>
        <begin position="12"/>
        <end position="33"/>
    </location>
</feature>
<proteinExistence type="predicted"/>
<dbReference type="RefSeq" id="WP_197529434.1">
    <property type="nucleotide sequence ID" value="NZ_CP036349.1"/>
</dbReference>
<keyword evidence="2" id="KW-1003">Cell membrane</keyword>
<protein>
    <submittedName>
        <fullName evidence="7">Putative permease YjgP/YjgQ family protein</fullName>
    </submittedName>
</protein>
<keyword evidence="5 6" id="KW-0472">Membrane</keyword>
<dbReference type="AlphaFoldDB" id="A0A518KB67"/>
<evidence type="ECO:0000256" key="1">
    <source>
        <dbReference type="ARBA" id="ARBA00004651"/>
    </source>
</evidence>